<accession>A0A5E4MK63</accession>
<organism evidence="1 2">
    <name type="scientific">Cinara cedri</name>
    <dbReference type="NCBI Taxonomy" id="506608"/>
    <lineage>
        <taxon>Eukaryota</taxon>
        <taxon>Metazoa</taxon>
        <taxon>Ecdysozoa</taxon>
        <taxon>Arthropoda</taxon>
        <taxon>Hexapoda</taxon>
        <taxon>Insecta</taxon>
        <taxon>Pterygota</taxon>
        <taxon>Neoptera</taxon>
        <taxon>Paraneoptera</taxon>
        <taxon>Hemiptera</taxon>
        <taxon>Sternorrhyncha</taxon>
        <taxon>Aphidomorpha</taxon>
        <taxon>Aphidoidea</taxon>
        <taxon>Aphididae</taxon>
        <taxon>Lachninae</taxon>
        <taxon>Cinara</taxon>
    </lineage>
</organism>
<gene>
    <name evidence="1" type="ORF">CINCED_3A019290</name>
</gene>
<reference evidence="1 2" key="1">
    <citation type="submission" date="2019-08" db="EMBL/GenBank/DDBJ databases">
        <authorList>
            <person name="Alioto T."/>
            <person name="Alioto T."/>
            <person name="Gomez Garrido J."/>
        </authorList>
    </citation>
    <scope>NUCLEOTIDE SEQUENCE [LARGE SCALE GENOMIC DNA]</scope>
</reference>
<evidence type="ECO:0000313" key="2">
    <source>
        <dbReference type="Proteomes" id="UP000325440"/>
    </source>
</evidence>
<keyword evidence="2" id="KW-1185">Reference proteome</keyword>
<proteinExistence type="predicted"/>
<name>A0A5E4MK63_9HEMI</name>
<dbReference type="EMBL" id="CABPRJ010000957">
    <property type="protein sequence ID" value="VVC32624.1"/>
    <property type="molecule type" value="Genomic_DNA"/>
</dbReference>
<protein>
    <submittedName>
        <fullName evidence="1">Uncharacterized protein</fullName>
    </submittedName>
</protein>
<dbReference type="AlphaFoldDB" id="A0A5E4MK63"/>
<evidence type="ECO:0000313" key="1">
    <source>
        <dbReference type="EMBL" id="VVC32624.1"/>
    </source>
</evidence>
<dbReference type="Proteomes" id="UP000325440">
    <property type="component" value="Unassembled WGS sequence"/>
</dbReference>
<sequence length="60" mass="7189">MNLQGCEGNYRVSTKWEKTKRLTTYDSIKREVMESTGKIWQTMVAKLIRLIRERNTETYC</sequence>